<dbReference type="InterPro" id="IPR014729">
    <property type="entry name" value="Rossmann-like_a/b/a_fold"/>
</dbReference>
<feature type="domain" description="UspA" evidence="2">
    <location>
        <begin position="10"/>
        <end position="153"/>
    </location>
</feature>
<dbReference type="RefSeq" id="WP_065288803.1">
    <property type="nucleotide sequence ID" value="NZ_LFOE01000026.1"/>
</dbReference>
<comment type="caution">
    <text evidence="3">The sequence shown here is derived from an EMBL/GenBank/DDBJ whole genome shotgun (WGS) entry which is preliminary data.</text>
</comment>
<gene>
    <name evidence="3" type="ORF">ACT18_16000</name>
    <name evidence="4" type="ORF">BST28_01080</name>
</gene>
<reference evidence="4 6" key="2">
    <citation type="submission" date="2017-02" db="EMBL/GenBank/DDBJ databases">
        <title>The new phylogeny of genus Mycobacterium.</title>
        <authorList>
            <person name="Tortoli E."/>
            <person name="Trovato A."/>
            <person name="Cirillo D.M."/>
        </authorList>
    </citation>
    <scope>NUCLEOTIDE SEQUENCE [LARGE SCALE GENOMIC DNA]</scope>
    <source>
        <strain evidence="4 6">DSM 45093</strain>
    </source>
</reference>
<feature type="domain" description="UspA" evidence="2">
    <location>
        <begin position="167"/>
        <end position="298"/>
    </location>
</feature>
<dbReference type="Gene3D" id="3.40.50.620">
    <property type="entry name" value="HUPs"/>
    <property type="match status" value="2"/>
</dbReference>
<dbReference type="Proteomes" id="UP000092668">
    <property type="component" value="Unassembled WGS sequence"/>
</dbReference>
<dbReference type="PANTHER" id="PTHR46268:SF6">
    <property type="entry name" value="UNIVERSAL STRESS PROTEIN UP12"/>
    <property type="match status" value="1"/>
</dbReference>
<dbReference type="EMBL" id="LFOE01000026">
    <property type="protein sequence ID" value="OBY30708.1"/>
    <property type="molecule type" value="Genomic_DNA"/>
</dbReference>
<evidence type="ECO:0000313" key="4">
    <source>
        <dbReference type="EMBL" id="ORA83508.1"/>
    </source>
</evidence>
<reference evidence="3 5" key="1">
    <citation type="submission" date="2015-06" db="EMBL/GenBank/DDBJ databases">
        <title>Genome sequence of Mycobacterium kumamotonense strain Roo.</title>
        <authorList>
            <person name="Greninger A.L."/>
            <person name="Cunningham G."/>
            <person name="Miller S."/>
        </authorList>
    </citation>
    <scope>NUCLEOTIDE SEQUENCE [LARGE SCALE GENOMIC DNA]</scope>
    <source>
        <strain evidence="3 5">Roo</strain>
    </source>
</reference>
<dbReference type="STRING" id="354243.BST28_01080"/>
<evidence type="ECO:0000313" key="3">
    <source>
        <dbReference type="EMBL" id="OBY30708.1"/>
    </source>
</evidence>
<dbReference type="SUPFAM" id="SSF52402">
    <property type="entry name" value="Adenine nucleotide alpha hydrolases-like"/>
    <property type="match status" value="2"/>
</dbReference>
<proteinExistence type="inferred from homology"/>
<name>A0A1B8SD89_9MYCO</name>
<evidence type="ECO:0000259" key="2">
    <source>
        <dbReference type="Pfam" id="PF00582"/>
    </source>
</evidence>
<dbReference type="OrthoDB" id="3174546at2"/>
<evidence type="ECO:0000313" key="5">
    <source>
        <dbReference type="Proteomes" id="UP000092668"/>
    </source>
</evidence>
<keyword evidence="5" id="KW-1185">Reference proteome</keyword>
<dbReference type="AlphaFoldDB" id="A0A1B8SD89"/>
<evidence type="ECO:0000313" key="6">
    <source>
        <dbReference type="Proteomes" id="UP000192713"/>
    </source>
</evidence>
<dbReference type="InterPro" id="IPR006015">
    <property type="entry name" value="Universal_stress_UspA"/>
</dbReference>
<accession>A0A1B8SD89</accession>
<dbReference type="PRINTS" id="PR01438">
    <property type="entry name" value="UNVRSLSTRESS"/>
</dbReference>
<dbReference type="Pfam" id="PF00582">
    <property type="entry name" value="Usp"/>
    <property type="match status" value="2"/>
</dbReference>
<dbReference type="PATRIC" id="fig|354243.3.peg.3310"/>
<dbReference type="InterPro" id="IPR006016">
    <property type="entry name" value="UspA"/>
</dbReference>
<organism evidence="3 5">
    <name type="scientific">Mycolicibacter kumamotonensis</name>
    <dbReference type="NCBI Taxonomy" id="354243"/>
    <lineage>
        <taxon>Bacteria</taxon>
        <taxon>Bacillati</taxon>
        <taxon>Actinomycetota</taxon>
        <taxon>Actinomycetes</taxon>
        <taxon>Mycobacteriales</taxon>
        <taxon>Mycobacteriaceae</taxon>
        <taxon>Mycolicibacter</taxon>
    </lineage>
</organism>
<evidence type="ECO:0000256" key="1">
    <source>
        <dbReference type="ARBA" id="ARBA00008791"/>
    </source>
</evidence>
<sequence length="300" mass="30610">MPSTTVGSGIIVGVDGSPASHDAIRWAVHAAKMRNIGLTMVHAVPPLPHGAAEFVSAAGRAALQKDRVSEGRRVIADAIAVARAAEPATAGHPLDVSGEVIEGIPVAALVDLSKAARLVVLGPRGLGMIGEMLLGSVSAELVRQAHCPVAIIHGRAPTAAQPNRLPVVVGIDGSETSALATAIAFDEASWRGVDLIALHAGADGSALQLPDAEWAALKAGSEAVLAEALAGFQERYPDVAVHRLLVLDRPAKHLIEHSKSAQLVVVGSHGRGGFAGMLLGSVSNAVVHAARTPVIVAREG</sequence>
<dbReference type="Proteomes" id="UP000192713">
    <property type="component" value="Unassembled WGS sequence"/>
</dbReference>
<protein>
    <submittedName>
        <fullName evidence="3">Universal stress protein UspA</fullName>
    </submittedName>
</protein>
<comment type="similarity">
    <text evidence="1">Belongs to the universal stress protein A family.</text>
</comment>
<dbReference type="EMBL" id="MVHU01000001">
    <property type="protein sequence ID" value="ORA83508.1"/>
    <property type="molecule type" value="Genomic_DNA"/>
</dbReference>
<dbReference type="PANTHER" id="PTHR46268">
    <property type="entry name" value="STRESS RESPONSE PROTEIN NHAX"/>
    <property type="match status" value="1"/>
</dbReference>